<dbReference type="Proteomes" id="UP000580250">
    <property type="component" value="Unassembled WGS sequence"/>
</dbReference>
<dbReference type="AlphaFoldDB" id="A0A6V7W615"/>
<comment type="caution">
    <text evidence="1">The sequence shown here is derived from an EMBL/GenBank/DDBJ whole genome shotgun (WGS) entry which is preliminary data.</text>
</comment>
<protein>
    <submittedName>
        <fullName evidence="1">Uncharacterized protein</fullName>
    </submittedName>
</protein>
<evidence type="ECO:0000313" key="2">
    <source>
        <dbReference type="Proteomes" id="UP000580250"/>
    </source>
</evidence>
<proteinExistence type="predicted"/>
<dbReference type="OrthoDB" id="5868801at2759"/>
<name>A0A6V7W615_MELEN</name>
<dbReference type="GO" id="GO:0003676">
    <property type="term" value="F:nucleic acid binding"/>
    <property type="evidence" value="ECO:0007669"/>
    <property type="project" value="InterPro"/>
</dbReference>
<accession>A0A6V7W615</accession>
<dbReference type="Gene3D" id="3.30.420.10">
    <property type="entry name" value="Ribonuclease H-like superfamily/Ribonuclease H"/>
    <property type="match status" value="1"/>
</dbReference>
<organism evidence="1 2">
    <name type="scientific">Meloidogyne enterolobii</name>
    <name type="common">Root-knot nematode worm</name>
    <name type="synonym">Meloidogyne mayaguensis</name>
    <dbReference type="NCBI Taxonomy" id="390850"/>
    <lineage>
        <taxon>Eukaryota</taxon>
        <taxon>Metazoa</taxon>
        <taxon>Ecdysozoa</taxon>
        <taxon>Nematoda</taxon>
        <taxon>Chromadorea</taxon>
        <taxon>Rhabditida</taxon>
        <taxon>Tylenchina</taxon>
        <taxon>Tylenchomorpha</taxon>
        <taxon>Tylenchoidea</taxon>
        <taxon>Meloidogynidae</taxon>
        <taxon>Meloidogyninae</taxon>
        <taxon>Meloidogyne</taxon>
    </lineage>
</organism>
<reference evidence="1 2" key="1">
    <citation type="submission" date="2020-08" db="EMBL/GenBank/DDBJ databases">
        <authorList>
            <person name="Koutsovoulos G."/>
            <person name="Danchin GJ E."/>
        </authorList>
    </citation>
    <scope>NUCLEOTIDE SEQUENCE [LARGE SCALE GENOMIC DNA]</scope>
</reference>
<dbReference type="EMBL" id="CAJEWN010000438">
    <property type="protein sequence ID" value="CAD2182617.1"/>
    <property type="molecule type" value="Genomic_DNA"/>
</dbReference>
<dbReference type="InterPro" id="IPR036397">
    <property type="entry name" value="RNaseH_sf"/>
</dbReference>
<gene>
    <name evidence="1" type="ORF">MENT_LOCUS34846</name>
</gene>
<sequence length="86" mass="9968">MDQIEQICYALSFGFAHKIINSPISLPAPVYIALMYAKRGRAIFQVNREYDEIAKMRKDDGQFDYQQISDSLCYTNTKLKDLRINA</sequence>
<evidence type="ECO:0000313" key="1">
    <source>
        <dbReference type="EMBL" id="CAD2182617.1"/>
    </source>
</evidence>